<reference evidence="5 6" key="1">
    <citation type="submission" date="2018-04" db="EMBL/GenBank/DDBJ databases">
        <title>Genome sequencing of Gemmobacter.</title>
        <authorList>
            <person name="Yi H."/>
            <person name="Baek M.-G."/>
        </authorList>
    </citation>
    <scope>NUCLEOTIDE SEQUENCE [LARGE SCALE GENOMIC DNA]</scope>
    <source>
        <strain evidence="5 6">HYN0069</strain>
    </source>
</reference>
<dbReference type="GO" id="GO:0008270">
    <property type="term" value="F:zinc ion binding"/>
    <property type="evidence" value="ECO:0007669"/>
    <property type="project" value="InterPro"/>
</dbReference>
<dbReference type="GO" id="GO:0016832">
    <property type="term" value="F:aldehyde-lyase activity"/>
    <property type="evidence" value="ECO:0007669"/>
    <property type="project" value="InterPro"/>
</dbReference>
<dbReference type="PANTHER" id="PTHR30304:SF0">
    <property type="entry name" value="D-TAGATOSE-1,6-BISPHOSPHATE ALDOLASE SUBUNIT GATY-RELATED"/>
    <property type="match status" value="1"/>
</dbReference>
<dbReference type="PIRSF" id="PIRSF001359">
    <property type="entry name" value="F_bP_aldolase_II"/>
    <property type="match status" value="1"/>
</dbReference>
<evidence type="ECO:0000313" key="6">
    <source>
        <dbReference type="Proteomes" id="UP000244496"/>
    </source>
</evidence>
<dbReference type="UniPathway" id="UPA00116"/>
<protein>
    <submittedName>
        <fullName evidence="5">Fructose-bisphosphate aldolase</fullName>
    </submittedName>
</protein>
<dbReference type="RefSeq" id="WP_108435882.1">
    <property type="nucleotide sequence ID" value="NZ_CP028918.1"/>
</dbReference>
<keyword evidence="2" id="KW-0113">Calvin cycle</keyword>
<feature type="binding site" evidence="4">
    <location>
        <position position="130"/>
    </location>
    <ligand>
        <name>Zn(2+)</name>
        <dbReference type="ChEBI" id="CHEBI:29105"/>
        <label>2</label>
    </ligand>
</feature>
<comment type="cofactor">
    <cofactor evidence="4">
        <name>Zn(2+)</name>
        <dbReference type="ChEBI" id="CHEBI:29105"/>
    </cofactor>
    <text evidence="4">Binds 2 Zn(2+) ions per subunit. One is catalytic and the other provides a structural contribution.</text>
</comment>
<sequence>MTVATLADVLDGPRAVAGLVVLGWEDARAYVLAAEAEGRPVILQAGPGARAYTPLRVLGAMFRVLAEGASVPVVCHLDHGEGFEVCRQAVEAGFSSVMYDGSALPLAENIDITQRVVEMAHAAGVSVEAELGVVGYAGGKRSVVTDPAEAVAMAATGIDALAVSVGNVHLMTDRVAAIDIPALQAIGKAVPGLPLVLHGGSGIAPAMRARIVAETVVRKFNIGTELRQVWGSALREAVARDAGRYDRIEILSETVTPLAEAARAVIRGL</sequence>
<keyword evidence="4" id="KW-0862">Zinc</keyword>
<evidence type="ECO:0000256" key="1">
    <source>
        <dbReference type="ARBA" id="ARBA00005215"/>
    </source>
</evidence>
<comment type="pathway">
    <text evidence="1">Carbohydrate biosynthesis; Calvin cycle.</text>
</comment>
<feature type="binding site" evidence="4">
    <location>
        <position position="79"/>
    </location>
    <ligand>
        <name>Zn(2+)</name>
        <dbReference type="ChEBI" id="CHEBI:29105"/>
        <label>1</label>
        <note>catalytic</note>
    </ligand>
</feature>
<evidence type="ECO:0000256" key="3">
    <source>
        <dbReference type="PIRSR" id="PIRSR001359-1"/>
    </source>
</evidence>
<feature type="active site" description="Proton donor" evidence="3">
    <location>
        <position position="78"/>
    </location>
</feature>
<dbReference type="SUPFAM" id="SSF51569">
    <property type="entry name" value="Aldolase"/>
    <property type="match status" value="1"/>
</dbReference>
<evidence type="ECO:0000256" key="2">
    <source>
        <dbReference type="ARBA" id="ARBA00022567"/>
    </source>
</evidence>
<dbReference type="Proteomes" id="UP000244496">
    <property type="component" value="Chromosome"/>
</dbReference>
<name>A0A2S0UML9_9RHOB</name>
<accession>A0A2S0UML9</accession>
<dbReference type="PANTHER" id="PTHR30304">
    <property type="entry name" value="D-TAGATOSE-1,6-BISPHOSPHATE ALDOLASE"/>
    <property type="match status" value="1"/>
</dbReference>
<keyword evidence="4" id="KW-0479">Metal-binding</keyword>
<dbReference type="Pfam" id="PF01116">
    <property type="entry name" value="F_bP_aldolase"/>
    <property type="match status" value="1"/>
</dbReference>
<evidence type="ECO:0000313" key="5">
    <source>
        <dbReference type="EMBL" id="AWB49064.1"/>
    </source>
</evidence>
<dbReference type="KEGG" id="geh:HYN69_11630"/>
<dbReference type="InterPro" id="IPR050246">
    <property type="entry name" value="Class_II_FBP_aldolase"/>
</dbReference>
<organism evidence="5 6">
    <name type="scientific">Paragemmobacter aquarius</name>
    <dbReference type="NCBI Taxonomy" id="2169400"/>
    <lineage>
        <taxon>Bacteria</taxon>
        <taxon>Pseudomonadati</taxon>
        <taxon>Pseudomonadota</taxon>
        <taxon>Alphaproteobacteria</taxon>
        <taxon>Rhodobacterales</taxon>
        <taxon>Paracoccaceae</taxon>
        <taxon>Paragemmobacter</taxon>
    </lineage>
</organism>
<dbReference type="EMBL" id="CP028918">
    <property type="protein sequence ID" value="AWB49064.1"/>
    <property type="molecule type" value="Genomic_DNA"/>
</dbReference>
<feature type="binding site" evidence="4">
    <location>
        <position position="198"/>
    </location>
    <ligand>
        <name>Zn(2+)</name>
        <dbReference type="ChEBI" id="CHEBI:29105"/>
        <label>1</label>
        <note>catalytic</note>
    </ligand>
</feature>
<dbReference type="GO" id="GO:0019253">
    <property type="term" value="P:reductive pentose-phosphate cycle"/>
    <property type="evidence" value="ECO:0007669"/>
    <property type="project" value="UniProtKB-UniPathway"/>
</dbReference>
<dbReference type="InterPro" id="IPR000771">
    <property type="entry name" value="FBA_II"/>
</dbReference>
<keyword evidence="6" id="KW-1185">Reference proteome</keyword>
<feature type="binding site" evidence="4">
    <location>
        <position position="100"/>
    </location>
    <ligand>
        <name>Zn(2+)</name>
        <dbReference type="ChEBI" id="CHEBI:29105"/>
        <label>2</label>
    </ligand>
</feature>
<dbReference type="InterPro" id="IPR013785">
    <property type="entry name" value="Aldolase_TIM"/>
</dbReference>
<dbReference type="AlphaFoldDB" id="A0A2S0UML9"/>
<dbReference type="Gene3D" id="3.20.20.70">
    <property type="entry name" value="Aldolase class I"/>
    <property type="match status" value="1"/>
</dbReference>
<feature type="binding site" evidence="4">
    <location>
        <position position="169"/>
    </location>
    <ligand>
        <name>Zn(2+)</name>
        <dbReference type="ChEBI" id="CHEBI:29105"/>
        <label>1</label>
        <note>catalytic</note>
    </ligand>
</feature>
<evidence type="ECO:0000256" key="4">
    <source>
        <dbReference type="PIRSR" id="PIRSR001359-3"/>
    </source>
</evidence>
<proteinExistence type="predicted"/>
<dbReference type="OrthoDB" id="9803995at2"/>
<gene>
    <name evidence="5" type="ORF">HYN69_11630</name>
</gene>